<evidence type="ECO:0000313" key="16">
    <source>
        <dbReference type="EMBL" id="KAJ8793554.1"/>
    </source>
</evidence>
<feature type="coiled-coil region" evidence="13">
    <location>
        <begin position="566"/>
        <end position="603"/>
    </location>
</feature>
<gene>
    <name evidence="16" type="ORF">J1605_019388</name>
</gene>
<evidence type="ECO:0000256" key="6">
    <source>
        <dbReference type="ARBA" id="ARBA00022990"/>
    </source>
</evidence>
<evidence type="ECO:0000256" key="14">
    <source>
        <dbReference type="SAM" id="MobiDB-lite"/>
    </source>
</evidence>
<sequence>MGTDSRAAGALLARASTLHLQTGNLLNWGRLRKKCPSTHSEELRDCIRKTLNEWSSQISTDLVREFPDVLECTVSHAVEKINPEEREEMKVSACSVLGVAQLDSVIIASPPIEDGVNLSLEHLQPYWEELQNLVHSKKIVAIGTSDLDKCQLEQLYQWAQVKPNSNQVNLASCCVMPPDLTAFAKQFDIQLLTHNDPKELLSEASFQEALQESIPDIQAHESEGRRRYEFSSSGILAGKRECGASLTHFRSAEGAPRQLHAWKMVVTRSGRPQAGIQATSVESSQQKNSATRIQAHPKGRKESPSDDPSIAESQTTREQSPAPKTRKRKSGTTGSLPGMNKPSTDGEISEAESNCSSVSEAQDPILRVTRRRQILVAGTPVSSVRKKLKITLVSESHTEEEVSKAESHISGICRIVHPTEITRTRRSKAKSRTDPNQEYHVEANSDAESSCSDISSFSGIATRRTTRSMQRKLQAQTEENDTNIVPGNEKQIINTPVNLEDSDTRRTSSRLLARSLSQKNKPHISNNETYDDPDNDSFFGNSGKKLIVQKHQSFNIREEKQDVSPLKEITKNCKSLEEEAKGITDAGKEINEKNSQLKSLSELQDTSLQQLVSQRHSTPESNKTTSASSNVNSEAVMKSLAQTFAVVEVNRWNEERNSSIKTSDWPELGDGGDSDEEEECTVIGVGEDMSKERDVDSECDTKLCKLEPSTSQDKDDSVLLVLSSDESQQSENSENEEDTVCFVENSGQKESLNGDSENTSRDNALFVIDTTPRLSVDKNFYLDEEDKASEVATEEEKEEEEESEEEPSDSDRSKDNEFSDEDNLLNSTKSKLHRPLVAVYPLEIQVSLMEVCGRILTHYLYVNLKLTSSSIDPGLSIKQLGGLYINVNADRLQLNKRTLTQIKEKKKNELLQKTVITPDFEKNDCVPPYSESKYKLQKKRRQERQKTAGDGWFGMKAPELTDELKNDLKALKMRASMDPKRFYKKNDRDGFPKYFQIGTIVDNPADFYHSRVPRKQRKRTIVEELLADSEFRRYNRRKYSEIMAEKAANAAGKKFRKKKKFRN</sequence>
<reference evidence="16 17" key="1">
    <citation type="submission" date="2022-11" db="EMBL/GenBank/DDBJ databases">
        <title>Whole genome sequence of Eschrichtius robustus ER-17-0199.</title>
        <authorList>
            <person name="Bruniche-Olsen A."/>
            <person name="Black A.N."/>
            <person name="Fields C.J."/>
            <person name="Walden K."/>
            <person name="Dewoody J.A."/>
        </authorList>
    </citation>
    <scope>NUCLEOTIDE SEQUENCE [LARGE SCALE GENOMIC DNA]</scope>
    <source>
        <strain evidence="16">ER-17-0199</strain>
        <tissue evidence="16">Blubber</tissue>
    </source>
</reference>
<dbReference type="InterPro" id="IPR039883">
    <property type="entry name" value="Fcf2/DNTTIP2"/>
</dbReference>
<feature type="compositionally biased region" description="Polar residues" evidence="14">
    <location>
        <begin position="276"/>
        <end position="292"/>
    </location>
</feature>
<dbReference type="PANTHER" id="PTHR21686">
    <property type="entry name" value="DEOXYNUCLEOTIDYLTRANSFERASE TERMINAL-INTERACTING PROTEIN 2"/>
    <property type="match status" value="1"/>
</dbReference>
<feature type="region of interest" description="Disordered" evidence="14">
    <location>
        <begin position="270"/>
        <end position="360"/>
    </location>
</feature>
<dbReference type="PANTHER" id="PTHR21686:SF12">
    <property type="entry name" value="DEOXYNUCLEOTIDYLTRANSFERASE TERMINAL-INTERACTING PROTEIN 2"/>
    <property type="match status" value="1"/>
</dbReference>
<dbReference type="Gene3D" id="3.20.20.100">
    <property type="entry name" value="NADP-dependent oxidoreductase domain"/>
    <property type="match status" value="1"/>
</dbReference>
<name>A0AB34HQ19_ESCRO</name>
<feature type="compositionally biased region" description="Polar residues" evidence="14">
    <location>
        <begin position="351"/>
        <end position="360"/>
    </location>
</feature>
<dbReference type="InterPro" id="IPR014810">
    <property type="entry name" value="Fcf2_C"/>
</dbReference>
<dbReference type="GO" id="GO:0035226">
    <property type="term" value="F:glutamate-cysteine ligase catalytic subunit binding"/>
    <property type="evidence" value="ECO:0007669"/>
    <property type="project" value="UniProtKB-ARBA"/>
</dbReference>
<dbReference type="AlphaFoldDB" id="A0AB34HQ19"/>
<comment type="subunit">
    <text evidence="4">Heterodimer of a catalytic heavy chain and a regulatory light chain.</text>
</comment>
<dbReference type="SUPFAM" id="SSF51430">
    <property type="entry name" value="NAD(P)-linked oxidoreductase"/>
    <property type="match status" value="1"/>
</dbReference>
<accession>A0AB34HQ19</accession>
<evidence type="ECO:0000313" key="17">
    <source>
        <dbReference type="Proteomes" id="UP001159641"/>
    </source>
</evidence>
<evidence type="ECO:0000256" key="4">
    <source>
        <dbReference type="ARBA" id="ARBA00011532"/>
    </source>
</evidence>
<evidence type="ECO:0000256" key="7">
    <source>
        <dbReference type="ARBA" id="ARBA00023242"/>
    </source>
</evidence>
<feature type="region of interest" description="Disordered" evidence="14">
    <location>
        <begin position="423"/>
        <end position="479"/>
    </location>
</feature>
<feature type="region of interest" description="Disordered" evidence="14">
    <location>
        <begin position="604"/>
        <end position="632"/>
    </location>
</feature>
<keyword evidence="7" id="KW-0539">Nucleus</keyword>
<keyword evidence="6" id="KW-0007">Acetylation</keyword>
<dbReference type="GO" id="GO:0006979">
    <property type="term" value="P:response to oxidative stress"/>
    <property type="evidence" value="ECO:0007669"/>
    <property type="project" value="UniProtKB-ARBA"/>
</dbReference>
<keyword evidence="17" id="KW-1185">Reference proteome</keyword>
<evidence type="ECO:0000256" key="3">
    <source>
        <dbReference type="ARBA" id="ARBA00008612"/>
    </source>
</evidence>
<dbReference type="GO" id="GO:0006750">
    <property type="term" value="P:glutathione biosynthetic process"/>
    <property type="evidence" value="ECO:0007669"/>
    <property type="project" value="UniProtKB-KW"/>
</dbReference>
<evidence type="ECO:0000256" key="13">
    <source>
        <dbReference type="SAM" id="Coils"/>
    </source>
</evidence>
<dbReference type="Pfam" id="PF08698">
    <property type="entry name" value="Fcf2"/>
    <property type="match status" value="1"/>
</dbReference>
<keyword evidence="13" id="KW-0175">Coiled coil</keyword>
<proteinExistence type="inferred from homology"/>
<comment type="subcellular location">
    <subcellularLocation>
        <location evidence="1">Nucleus</location>
        <location evidence="1">Nucleolus</location>
    </subcellularLocation>
</comment>
<dbReference type="FunFam" id="3.20.20.100:FF:000012">
    <property type="entry name" value="Glutamate--cysteine ligase regulatory subunit"/>
    <property type="match status" value="1"/>
</dbReference>
<comment type="caution">
    <text evidence="16">The sequence shown here is derived from an EMBL/GenBank/DDBJ whole genome shotgun (WGS) entry which is preliminary data.</text>
</comment>
<evidence type="ECO:0000256" key="8">
    <source>
        <dbReference type="ARBA" id="ARBA00030406"/>
    </source>
</evidence>
<feature type="compositionally biased region" description="Basic and acidic residues" evidence="14">
    <location>
        <begin position="431"/>
        <end position="443"/>
    </location>
</feature>
<dbReference type="GO" id="GO:0017109">
    <property type="term" value="C:glutamate-cysteine ligase complex"/>
    <property type="evidence" value="ECO:0007669"/>
    <property type="project" value="UniProtKB-ARBA"/>
</dbReference>
<protein>
    <recommendedName>
        <fullName evidence="12">Glutamate--cysteine ligase regulatory subunit</fullName>
    </recommendedName>
    <alternativeName>
        <fullName evidence="10">GCS light chain</fullName>
    </alternativeName>
    <alternativeName>
        <fullName evidence="8">Gamma-ECS regulatory subunit</fullName>
    </alternativeName>
    <alternativeName>
        <fullName evidence="11">Gamma-glutamylcysteine synthetase regulatory subunit</fullName>
    </alternativeName>
    <alternativeName>
        <fullName evidence="9">Glutamate--cysteine ligase modifier subunit</fullName>
    </alternativeName>
</protein>
<dbReference type="InterPro" id="IPR036812">
    <property type="entry name" value="NAD(P)_OxRdtase_dom_sf"/>
</dbReference>
<dbReference type="EMBL" id="JAIQCJ010000966">
    <property type="protein sequence ID" value="KAJ8793554.1"/>
    <property type="molecule type" value="Genomic_DNA"/>
</dbReference>
<feature type="compositionally biased region" description="Low complexity" evidence="14">
    <location>
        <begin position="446"/>
        <end position="458"/>
    </location>
</feature>
<dbReference type="Proteomes" id="UP001159641">
    <property type="component" value="Unassembled WGS sequence"/>
</dbReference>
<dbReference type="GO" id="GO:0006396">
    <property type="term" value="P:RNA processing"/>
    <property type="evidence" value="ECO:0007669"/>
    <property type="project" value="TreeGrafter"/>
</dbReference>
<feature type="compositionally biased region" description="Acidic residues" evidence="14">
    <location>
        <begin position="782"/>
        <end position="808"/>
    </location>
</feature>
<comment type="pathway">
    <text evidence="2">Sulfur metabolism; glutathione biosynthesis; glutathione from L-cysteine and L-glutamate: step 1/2.</text>
</comment>
<evidence type="ECO:0000256" key="2">
    <source>
        <dbReference type="ARBA" id="ARBA00005006"/>
    </source>
</evidence>
<keyword evidence="5" id="KW-0317">Glutathione biosynthesis</keyword>
<evidence type="ECO:0000256" key="10">
    <source>
        <dbReference type="ARBA" id="ARBA00031732"/>
    </source>
</evidence>
<evidence type="ECO:0000256" key="11">
    <source>
        <dbReference type="ARBA" id="ARBA00032926"/>
    </source>
</evidence>
<feature type="region of interest" description="Disordered" evidence="14">
    <location>
        <begin position="515"/>
        <end position="536"/>
    </location>
</feature>
<evidence type="ECO:0000259" key="15">
    <source>
        <dbReference type="Pfam" id="PF08698"/>
    </source>
</evidence>
<dbReference type="GO" id="GO:0003723">
    <property type="term" value="F:RNA binding"/>
    <property type="evidence" value="ECO:0007669"/>
    <property type="project" value="TreeGrafter"/>
</dbReference>
<evidence type="ECO:0000256" key="5">
    <source>
        <dbReference type="ARBA" id="ARBA00022684"/>
    </source>
</evidence>
<evidence type="ECO:0000256" key="1">
    <source>
        <dbReference type="ARBA" id="ARBA00004604"/>
    </source>
</evidence>
<comment type="similarity">
    <text evidence="3">Belongs to the aldo/keto reductase family. Glutamate--cysteine ligase light chain subfamily.</text>
</comment>
<feature type="region of interest" description="Disordered" evidence="14">
    <location>
        <begin position="655"/>
        <end position="678"/>
    </location>
</feature>
<dbReference type="GO" id="GO:0005730">
    <property type="term" value="C:nucleolus"/>
    <property type="evidence" value="ECO:0007669"/>
    <property type="project" value="UniProtKB-SubCell"/>
</dbReference>
<feature type="region of interest" description="Disordered" evidence="14">
    <location>
        <begin position="779"/>
        <end position="826"/>
    </location>
</feature>
<evidence type="ECO:0000256" key="9">
    <source>
        <dbReference type="ARBA" id="ARBA00031154"/>
    </source>
</evidence>
<organism evidence="16 17">
    <name type="scientific">Eschrichtius robustus</name>
    <name type="common">California gray whale</name>
    <name type="synonym">Eschrichtius gibbosus</name>
    <dbReference type="NCBI Taxonomy" id="9764"/>
    <lineage>
        <taxon>Eukaryota</taxon>
        <taxon>Metazoa</taxon>
        <taxon>Chordata</taxon>
        <taxon>Craniata</taxon>
        <taxon>Vertebrata</taxon>
        <taxon>Euteleostomi</taxon>
        <taxon>Mammalia</taxon>
        <taxon>Eutheria</taxon>
        <taxon>Laurasiatheria</taxon>
        <taxon>Artiodactyla</taxon>
        <taxon>Whippomorpha</taxon>
        <taxon>Cetacea</taxon>
        <taxon>Mysticeti</taxon>
        <taxon>Eschrichtiidae</taxon>
        <taxon>Eschrichtius</taxon>
    </lineage>
</organism>
<feature type="domain" description="Fcf2 pre-rRNA processing C-terminal" evidence="15">
    <location>
        <begin position="945"/>
        <end position="1038"/>
    </location>
</feature>
<evidence type="ECO:0000256" key="12">
    <source>
        <dbReference type="ARBA" id="ARBA00070000"/>
    </source>
</evidence>